<dbReference type="Gene3D" id="1.10.10.1940">
    <property type="match status" value="1"/>
</dbReference>
<keyword evidence="5" id="KW-1185">Reference proteome</keyword>
<dbReference type="SMART" id="SM00254">
    <property type="entry name" value="ShKT"/>
    <property type="match status" value="3"/>
</dbReference>
<accession>A0A8R1DWQ9</accession>
<comment type="caution">
    <text evidence="1">Lacks conserved residue(s) required for the propagation of feature annotation.</text>
</comment>
<dbReference type="Proteomes" id="UP000005237">
    <property type="component" value="Unassembled WGS sequence"/>
</dbReference>
<protein>
    <recommendedName>
        <fullName evidence="3">ShKT domain-containing protein</fullName>
    </recommendedName>
</protein>
<dbReference type="EnsemblMetazoa" id="CJA12624.1">
    <property type="protein sequence ID" value="CJA12624.1"/>
    <property type="gene ID" value="WBGene00131828"/>
</dbReference>
<evidence type="ECO:0000313" key="5">
    <source>
        <dbReference type="Proteomes" id="UP000005237"/>
    </source>
</evidence>
<evidence type="ECO:0000259" key="3">
    <source>
        <dbReference type="PROSITE" id="PS51670"/>
    </source>
</evidence>
<dbReference type="PANTHER" id="PTHR21724">
    <property type="entry name" value="SHKT DOMAIN-CONTAINING PROTEIN"/>
    <property type="match status" value="1"/>
</dbReference>
<dbReference type="PROSITE" id="PS51670">
    <property type="entry name" value="SHKT"/>
    <property type="match status" value="2"/>
</dbReference>
<feature type="domain" description="ShKT" evidence="3">
    <location>
        <begin position="111"/>
        <end position="157"/>
    </location>
</feature>
<reference evidence="4" key="2">
    <citation type="submission" date="2022-06" db="UniProtKB">
        <authorList>
            <consortium name="EnsemblMetazoa"/>
        </authorList>
    </citation>
    <scope>IDENTIFICATION</scope>
    <source>
        <strain evidence="4">DF5081</strain>
    </source>
</reference>
<proteinExistence type="predicted"/>
<dbReference type="OMA" id="PIACFTT"/>
<evidence type="ECO:0000256" key="1">
    <source>
        <dbReference type="PROSITE-ProRule" id="PRU01005"/>
    </source>
</evidence>
<sequence>MFSLLASAFLTVFLNPLVINADVGPDLNCTSFNGTGFVYTPLAVACSNAIADTACEKLYAADETAAAYPAAGMDTPRPMACFSTSAETPAPIDSDMKKAALTNCAKTCGLCCQTDDYNCPNVAFPRLKCDTITTAQCNSAQWRTIIATDCPSACGFCNQGGCVDAVVECANDISICQTVGMQDFVNENCQRTCGRCASTTVAGAVTTGNSGGGSGCSSYQADSSSACASWATNGFCENSFYTTAQRKSYCATTCKLC</sequence>
<dbReference type="AlphaFoldDB" id="A0A8R1DWQ9"/>
<dbReference type="Gene3D" id="1.10.10.1870">
    <property type="entry name" value="ShTK domain-like"/>
    <property type="match status" value="1"/>
</dbReference>
<reference evidence="5" key="1">
    <citation type="submission" date="2010-08" db="EMBL/GenBank/DDBJ databases">
        <authorList>
            <consortium name="Caenorhabditis japonica Sequencing Consortium"/>
            <person name="Wilson R.K."/>
        </authorList>
    </citation>
    <scope>NUCLEOTIDE SEQUENCE [LARGE SCALE GENOMIC DNA]</scope>
    <source>
        <strain evidence="5">DF5081</strain>
    </source>
</reference>
<dbReference type="PANTHER" id="PTHR21724:SF0">
    <property type="entry name" value="SHKT DOMAIN-CONTAINING PROTEIN"/>
    <property type="match status" value="1"/>
</dbReference>
<feature type="chain" id="PRO_5035738435" description="ShKT domain-containing protein" evidence="2">
    <location>
        <begin position="22"/>
        <end position="257"/>
    </location>
</feature>
<dbReference type="Pfam" id="PF01549">
    <property type="entry name" value="ShK"/>
    <property type="match status" value="4"/>
</dbReference>
<organism evidence="4 5">
    <name type="scientific">Caenorhabditis japonica</name>
    <dbReference type="NCBI Taxonomy" id="281687"/>
    <lineage>
        <taxon>Eukaryota</taxon>
        <taxon>Metazoa</taxon>
        <taxon>Ecdysozoa</taxon>
        <taxon>Nematoda</taxon>
        <taxon>Chromadorea</taxon>
        <taxon>Rhabditida</taxon>
        <taxon>Rhabditina</taxon>
        <taxon>Rhabditomorpha</taxon>
        <taxon>Rhabditoidea</taxon>
        <taxon>Rhabditidae</taxon>
        <taxon>Peloderinae</taxon>
        <taxon>Caenorhabditis</taxon>
    </lineage>
</organism>
<dbReference type="InterPro" id="IPR003582">
    <property type="entry name" value="ShKT_dom"/>
</dbReference>
<feature type="signal peptide" evidence="2">
    <location>
        <begin position="1"/>
        <end position="21"/>
    </location>
</feature>
<evidence type="ECO:0000256" key="2">
    <source>
        <dbReference type="SAM" id="SignalP"/>
    </source>
</evidence>
<keyword evidence="2" id="KW-0732">Signal</keyword>
<evidence type="ECO:0000313" key="4">
    <source>
        <dbReference type="EnsemblMetazoa" id="CJA12624.1"/>
    </source>
</evidence>
<feature type="domain" description="ShKT" evidence="3">
    <location>
        <begin position="216"/>
        <end position="257"/>
    </location>
</feature>
<name>A0A8R1DWQ9_CAEJA</name>